<dbReference type="AlphaFoldDB" id="A0A914UUM0"/>
<reference evidence="2" key="1">
    <citation type="submission" date="2022-11" db="UniProtKB">
        <authorList>
            <consortium name="WormBaseParasite"/>
        </authorList>
    </citation>
    <scope>IDENTIFICATION</scope>
</reference>
<organism evidence="1 2">
    <name type="scientific">Plectus sambesii</name>
    <dbReference type="NCBI Taxonomy" id="2011161"/>
    <lineage>
        <taxon>Eukaryota</taxon>
        <taxon>Metazoa</taxon>
        <taxon>Ecdysozoa</taxon>
        <taxon>Nematoda</taxon>
        <taxon>Chromadorea</taxon>
        <taxon>Plectida</taxon>
        <taxon>Plectina</taxon>
        <taxon>Plectoidea</taxon>
        <taxon>Plectidae</taxon>
        <taxon>Plectus</taxon>
    </lineage>
</organism>
<sequence>MHRAAIEKSKNGSVLPEDSLETEAYRKLRSIEEMWDQFILDVEDAMVAKYQENNQNCIEIIDHGTIRMMDCEKMREVALRDVLNPKFGHYTLFVLLRTILGGTKWRQLTGVTFPVLADEASEFVGSLQFGVSVLNMCNTTVFNKVGKLLAADEPIFKAFVDDNIHDFYQLGGDVIVDSQGKLVYLYKSKHSEDRPTISDLLERISTFENENPFTIRSRKTPFTPKVDNAFVEDRERCNPCCTCSLM</sequence>
<accession>A0A914UUM0</accession>
<proteinExistence type="predicted"/>
<keyword evidence="1" id="KW-1185">Reference proteome</keyword>
<dbReference type="WBParaSite" id="PSAMB.scaffold1275size33490.g12260.t1">
    <property type="protein sequence ID" value="PSAMB.scaffold1275size33490.g12260.t1"/>
    <property type="gene ID" value="PSAMB.scaffold1275size33490.g12260"/>
</dbReference>
<protein>
    <submittedName>
        <fullName evidence="2">Uncharacterized protein</fullName>
    </submittedName>
</protein>
<evidence type="ECO:0000313" key="1">
    <source>
        <dbReference type="Proteomes" id="UP000887566"/>
    </source>
</evidence>
<dbReference type="Proteomes" id="UP000887566">
    <property type="component" value="Unplaced"/>
</dbReference>
<name>A0A914UUM0_9BILA</name>
<evidence type="ECO:0000313" key="2">
    <source>
        <dbReference type="WBParaSite" id="PSAMB.scaffold1275size33490.g12260.t1"/>
    </source>
</evidence>